<feature type="region of interest" description="Disordered" evidence="2">
    <location>
        <begin position="1"/>
        <end position="29"/>
    </location>
</feature>
<dbReference type="Gene3D" id="3.30.1140.40">
    <property type="entry name" value="Tctex-1"/>
    <property type="match status" value="1"/>
</dbReference>
<dbReference type="FunFam" id="3.30.1140.40:FF:000003">
    <property type="entry name" value="tctex1 domain-containing protein 2"/>
    <property type="match status" value="1"/>
</dbReference>
<keyword evidence="4" id="KW-1185">Reference proteome</keyword>
<protein>
    <recommendedName>
        <fullName evidence="5">Tctex1 domain-containing protein 2</fullName>
    </recommendedName>
</protein>
<proteinExistence type="inferred from homology"/>
<comment type="caution">
    <text evidence="3">The sequence shown here is derived from an EMBL/GenBank/DDBJ whole genome shotgun (WGS) entry which is preliminary data.</text>
</comment>
<dbReference type="Pfam" id="PF03645">
    <property type="entry name" value="Tctex-1"/>
    <property type="match status" value="1"/>
</dbReference>
<dbReference type="Proteomes" id="UP000792457">
    <property type="component" value="Unassembled WGS sequence"/>
</dbReference>
<evidence type="ECO:0000256" key="1">
    <source>
        <dbReference type="ARBA" id="ARBA00005361"/>
    </source>
</evidence>
<dbReference type="CDD" id="cd21459">
    <property type="entry name" value="DLC-like_TCTEX1D2"/>
    <property type="match status" value="1"/>
</dbReference>
<organism evidence="3 4">
    <name type="scientific">Ladona fulva</name>
    <name type="common">Scarce chaser dragonfly</name>
    <name type="synonym">Libellula fulva</name>
    <dbReference type="NCBI Taxonomy" id="123851"/>
    <lineage>
        <taxon>Eukaryota</taxon>
        <taxon>Metazoa</taxon>
        <taxon>Ecdysozoa</taxon>
        <taxon>Arthropoda</taxon>
        <taxon>Hexapoda</taxon>
        <taxon>Insecta</taxon>
        <taxon>Pterygota</taxon>
        <taxon>Palaeoptera</taxon>
        <taxon>Odonata</taxon>
        <taxon>Epiprocta</taxon>
        <taxon>Anisoptera</taxon>
        <taxon>Libelluloidea</taxon>
        <taxon>Libellulidae</taxon>
        <taxon>Ladona</taxon>
    </lineage>
</organism>
<dbReference type="InterPro" id="IPR005334">
    <property type="entry name" value="Tctex-1-like"/>
</dbReference>
<gene>
    <name evidence="3" type="ORF">J437_LFUL009214</name>
</gene>
<sequence>MGDNPKENDSDSNSGTDEEGRDRTELPTGQFTMRPYIKDRFKSATVKDIIHSTLREELVGKIYSESEPAELTKVLAQKIKRKVMDLGFPRYKYVVQVILGEQIGAGIRTGSRCFWDADCDNYASDTYIGDSIFCMAAVFAIFVY</sequence>
<name>A0A8K0NYI4_LADFU</name>
<comment type="similarity">
    <text evidence="1">Belongs to the dynein light chain Tctex-type family.</text>
</comment>
<evidence type="ECO:0000313" key="4">
    <source>
        <dbReference type="Proteomes" id="UP000792457"/>
    </source>
</evidence>
<dbReference type="PANTHER" id="PTHR21255:SF7">
    <property type="entry name" value="DYNEIN LIGHT CHAIN TCTEX-TYPE PROTEIN 2B"/>
    <property type="match status" value="1"/>
</dbReference>
<evidence type="ECO:0000313" key="3">
    <source>
        <dbReference type="EMBL" id="KAG8229145.1"/>
    </source>
</evidence>
<reference evidence="3" key="2">
    <citation type="submission" date="2017-10" db="EMBL/GenBank/DDBJ databases">
        <title>Ladona fulva Genome sequencing and assembly.</title>
        <authorList>
            <person name="Murali S."/>
            <person name="Richards S."/>
            <person name="Bandaranaike D."/>
            <person name="Bellair M."/>
            <person name="Blankenburg K."/>
            <person name="Chao H."/>
            <person name="Dinh H."/>
            <person name="Doddapaneni H."/>
            <person name="Dugan-Rocha S."/>
            <person name="Elkadiri S."/>
            <person name="Gnanaolivu R."/>
            <person name="Hernandez B."/>
            <person name="Skinner E."/>
            <person name="Javaid M."/>
            <person name="Lee S."/>
            <person name="Li M."/>
            <person name="Ming W."/>
            <person name="Munidasa M."/>
            <person name="Muniz J."/>
            <person name="Nguyen L."/>
            <person name="Hughes D."/>
            <person name="Osuji N."/>
            <person name="Pu L.-L."/>
            <person name="Puazo M."/>
            <person name="Qu C."/>
            <person name="Quiroz J."/>
            <person name="Raj R."/>
            <person name="Weissenberger G."/>
            <person name="Xin Y."/>
            <person name="Zou X."/>
            <person name="Han Y."/>
            <person name="Worley K."/>
            <person name="Muzny D."/>
            <person name="Gibbs R."/>
        </authorList>
    </citation>
    <scope>NUCLEOTIDE SEQUENCE</scope>
    <source>
        <strain evidence="3">Sampled in the wild</strain>
    </source>
</reference>
<evidence type="ECO:0000256" key="2">
    <source>
        <dbReference type="SAM" id="MobiDB-lite"/>
    </source>
</evidence>
<dbReference type="PANTHER" id="PTHR21255">
    <property type="entry name" value="T-COMPLEX-ASSOCIATED-TESTIS-EXPRESSED 1/ DYNEIN LIGHT CHAIN"/>
    <property type="match status" value="1"/>
</dbReference>
<dbReference type="AlphaFoldDB" id="A0A8K0NYI4"/>
<evidence type="ECO:0008006" key="5">
    <source>
        <dbReference type="Google" id="ProtNLM"/>
    </source>
</evidence>
<dbReference type="GO" id="GO:0005737">
    <property type="term" value="C:cytoplasm"/>
    <property type="evidence" value="ECO:0007669"/>
    <property type="project" value="TreeGrafter"/>
</dbReference>
<dbReference type="GO" id="GO:0007018">
    <property type="term" value="P:microtubule-based movement"/>
    <property type="evidence" value="ECO:0007669"/>
    <property type="project" value="TreeGrafter"/>
</dbReference>
<reference evidence="3" key="1">
    <citation type="submission" date="2013-04" db="EMBL/GenBank/DDBJ databases">
        <authorList>
            <person name="Qu J."/>
            <person name="Murali S.C."/>
            <person name="Bandaranaike D."/>
            <person name="Bellair M."/>
            <person name="Blankenburg K."/>
            <person name="Chao H."/>
            <person name="Dinh H."/>
            <person name="Doddapaneni H."/>
            <person name="Downs B."/>
            <person name="Dugan-Rocha S."/>
            <person name="Elkadiri S."/>
            <person name="Gnanaolivu R.D."/>
            <person name="Hernandez B."/>
            <person name="Javaid M."/>
            <person name="Jayaseelan J.C."/>
            <person name="Lee S."/>
            <person name="Li M."/>
            <person name="Ming W."/>
            <person name="Munidasa M."/>
            <person name="Muniz J."/>
            <person name="Nguyen L."/>
            <person name="Ongeri F."/>
            <person name="Osuji N."/>
            <person name="Pu L.-L."/>
            <person name="Puazo M."/>
            <person name="Qu C."/>
            <person name="Quiroz J."/>
            <person name="Raj R."/>
            <person name="Weissenberger G."/>
            <person name="Xin Y."/>
            <person name="Zou X."/>
            <person name="Han Y."/>
            <person name="Richards S."/>
            <person name="Worley K."/>
            <person name="Muzny D."/>
            <person name="Gibbs R."/>
        </authorList>
    </citation>
    <scope>NUCLEOTIDE SEQUENCE</scope>
    <source>
        <strain evidence="3">Sampled in the wild</strain>
    </source>
</reference>
<dbReference type="GO" id="GO:0045505">
    <property type="term" value="F:dynein intermediate chain binding"/>
    <property type="evidence" value="ECO:0007669"/>
    <property type="project" value="TreeGrafter"/>
</dbReference>
<dbReference type="EMBL" id="KZ308413">
    <property type="protein sequence ID" value="KAG8229145.1"/>
    <property type="molecule type" value="Genomic_DNA"/>
</dbReference>
<dbReference type="GO" id="GO:0005868">
    <property type="term" value="C:cytoplasmic dynein complex"/>
    <property type="evidence" value="ECO:0007669"/>
    <property type="project" value="TreeGrafter"/>
</dbReference>
<dbReference type="InterPro" id="IPR038586">
    <property type="entry name" value="Tctex-1-like_sf"/>
</dbReference>
<dbReference type="OrthoDB" id="10260741at2759"/>
<accession>A0A8K0NYI4</accession>